<evidence type="ECO:0000256" key="1">
    <source>
        <dbReference type="ARBA" id="ARBA00001947"/>
    </source>
</evidence>
<dbReference type="GO" id="GO:0008270">
    <property type="term" value="F:zinc ion binding"/>
    <property type="evidence" value="ECO:0007669"/>
    <property type="project" value="InterPro"/>
</dbReference>
<dbReference type="SUPFAM" id="SSF101821">
    <property type="entry name" value="Aminopeptidase/glucanase lid domain"/>
    <property type="match status" value="1"/>
</dbReference>
<dbReference type="PANTHER" id="PTHR28570:SF3">
    <property type="entry name" value="ASPARTYL AMINOPEPTIDASE"/>
    <property type="match status" value="1"/>
</dbReference>
<evidence type="ECO:0000256" key="7">
    <source>
        <dbReference type="ARBA" id="ARBA00022833"/>
    </source>
</evidence>
<dbReference type="EMBL" id="JACHXZ010000002">
    <property type="protein sequence ID" value="MBB3168485.1"/>
    <property type="molecule type" value="Genomic_DNA"/>
</dbReference>
<evidence type="ECO:0000256" key="10">
    <source>
        <dbReference type="RuleBase" id="RU004387"/>
    </source>
</evidence>
<dbReference type="Pfam" id="PF02127">
    <property type="entry name" value="Peptidase_M18"/>
    <property type="match status" value="1"/>
</dbReference>
<protein>
    <recommendedName>
        <fullName evidence="10">M18 family aminopeptidase</fullName>
        <ecNumber evidence="10">3.4.11.-</ecNumber>
    </recommendedName>
</protein>
<comment type="cofactor">
    <cofactor evidence="1 10">
        <name>Zn(2+)</name>
        <dbReference type="ChEBI" id="CHEBI:29105"/>
    </cofactor>
</comment>
<dbReference type="InterPro" id="IPR001948">
    <property type="entry name" value="Peptidase_M18"/>
</dbReference>
<organism evidence="11 12">
    <name type="scientific">Simiduia aestuariiviva</name>
    <dbReference type="NCBI Taxonomy" id="1510459"/>
    <lineage>
        <taxon>Bacteria</taxon>
        <taxon>Pseudomonadati</taxon>
        <taxon>Pseudomonadota</taxon>
        <taxon>Gammaproteobacteria</taxon>
        <taxon>Cellvibrionales</taxon>
        <taxon>Cellvibrionaceae</taxon>
        <taxon>Simiduia</taxon>
    </lineage>
</organism>
<dbReference type="Gene3D" id="2.30.250.10">
    <property type="entry name" value="Aminopeptidase i, Domain 2"/>
    <property type="match status" value="1"/>
</dbReference>
<evidence type="ECO:0000256" key="6">
    <source>
        <dbReference type="ARBA" id="ARBA00022801"/>
    </source>
</evidence>
<dbReference type="GO" id="GO:0008237">
    <property type="term" value="F:metallopeptidase activity"/>
    <property type="evidence" value="ECO:0007669"/>
    <property type="project" value="UniProtKB-KW"/>
</dbReference>
<dbReference type="GO" id="GO:0005737">
    <property type="term" value="C:cytoplasm"/>
    <property type="evidence" value="ECO:0007669"/>
    <property type="project" value="UniProtKB-ARBA"/>
</dbReference>
<evidence type="ECO:0000256" key="2">
    <source>
        <dbReference type="ARBA" id="ARBA00008290"/>
    </source>
</evidence>
<dbReference type="InterPro" id="IPR023358">
    <property type="entry name" value="Peptidase_M18_dom2"/>
</dbReference>
<evidence type="ECO:0000313" key="12">
    <source>
        <dbReference type="Proteomes" id="UP000559987"/>
    </source>
</evidence>
<dbReference type="FunFam" id="2.30.250.10:FF:000003">
    <property type="entry name" value="Probable M18 family aminopeptidase 2"/>
    <property type="match status" value="1"/>
</dbReference>
<dbReference type="PRINTS" id="PR00932">
    <property type="entry name" value="AMINO1PTASE"/>
</dbReference>
<keyword evidence="7 9" id="KW-0862">Zinc</keyword>
<dbReference type="PANTHER" id="PTHR28570">
    <property type="entry name" value="ASPARTYL AMINOPEPTIDASE"/>
    <property type="match status" value="1"/>
</dbReference>
<keyword evidence="12" id="KW-1185">Reference proteome</keyword>
<gene>
    <name evidence="11" type="ORF">FHS30_001669</name>
</gene>
<dbReference type="Gene3D" id="3.40.630.10">
    <property type="entry name" value="Zn peptidases"/>
    <property type="match status" value="1"/>
</dbReference>
<keyword evidence="6 9" id="KW-0378">Hydrolase</keyword>
<accession>A0A839USY8</accession>
<evidence type="ECO:0000256" key="8">
    <source>
        <dbReference type="ARBA" id="ARBA00023049"/>
    </source>
</evidence>
<evidence type="ECO:0000313" key="11">
    <source>
        <dbReference type="EMBL" id="MBB3168485.1"/>
    </source>
</evidence>
<keyword evidence="4 9" id="KW-0645">Protease</keyword>
<keyword evidence="3 9" id="KW-0031">Aminopeptidase</keyword>
<keyword evidence="8 9" id="KW-0482">Metalloprotease</keyword>
<sequence length="428" mass="46712">MANLAITQKLIDFLQASPTPFHAVQSMVVQLEAAGFKPLDEGDTWTFSPGGKYYVVRNGSSLIAYVHGDNPVKDGIHMVGAHTDSPCLKVKPNPEINSQGYYQLGVEVYGGVLLAPWFDRDLSLAGRVNYLDKQGERRAALVNFVRPIATIPSLAIHLDREVNKSRSINPQTDIPPVLAQLAGPDTKPDFRSLLAEQLVAEGCDDLAQVLDYELSFFDTQPAANLGLNQEFFVGARLDNLLSCFVGLEALLASEPGQSQLLICNDHEEVGSMSACGAQGPMLRQFLERLLPDSDARNRAIDRSMMISADNAHGIHPNYADKHDQNHGPLLNKGPVIKVNANQRYASNSETSAYFRHLCQQLNVPVQAFVVRSDMACGSTIGPITAAEIGLRTLDVGMPTWGMHSIRETAGTTDMVDLIKVLRAHFSAH</sequence>
<comment type="caution">
    <text evidence="11">The sequence shown here is derived from an EMBL/GenBank/DDBJ whole genome shotgun (WGS) entry which is preliminary data.</text>
</comment>
<dbReference type="EC" id="3.4.11.-" evidence="10"/>
<dbReference type="RefSeq" id="WP_183909962.1">
    <property type="nucleotide sequence ID" value="NZ_JACHXZ010000002.1"/>
</dbReference>
<proteinExistence type="inferred from homology"/>
<dbReference type="Proteomes" id="UP000559987">
    <property type="component" value="Unassembled WGS sequence"/>
</dbReference>
<dbReference type="AlphaFoldDB" id="A0A839USY8"/>
<dbReference type="NCBIfam" id="NF002759">
    <property type="entry name" value="PRK02813.1"/>
    <property type="match status" value="1"/>
</dbReference>
<comment type="similarity">
    <text evidence="2 9">Belongs to the peptidase M18 family.</text>
</comment>
<evidence type="ECO:0000256" key="3">
    <source>
        <dbReference type="ARBA" id="ARBA00022438"/>
    </source>
</evidence>
<reference evidence="11 12" key="1">
    <citation type="submission" date="2020-08" db="EMBL/GenBank/DDBJ databases">
        <title>Genomic Encyclopedia of Type Strains, Phase III (KMG-III): the genomes of soil and plant-associated and newly described type strains.</title>
        <authorList>
            <person name="Whitman W."/>
        </authorList>
    </citation>
    <scope>NUCLEOTIDE SEQUENCE [LARGE SCALE GENOMIC DNA]</scope>
    <source>
        <strain evidence="11 12">CECT 8571</strain>
    </source>
</reference>
<name>A0A839USY8_9GAMM</name>
<keyword evidence="5 9" id="KW-0479">Metal-binding</keyword>
<dbReference type="GO" id="GO:0004177">
    <property type="term" value="F:aminopeptidase activity"/>
    <property type="evidence" value="ECO:0007669"/>
    <property type="project" value="UniProtKB-KW"/>
</dbReference>
<evidence type="ECO:0000256" key="4">
    <source>
        <dbReference type="ARBA" id="ARBA00022670"/>
    </source>
</evidence>
<evidence type="ECO:0000256" key="9">
    <source>
        <dbReference type="RuleBase" id="RU004386"/>
    </source>
</evidence>
<evidence type="ECO:0000256" key="5">
    <source>
        <dbReference type="ARBA" id="ARBA00022723"/>
    </source>
</evidence>
<dbReference type="GO" id="GO:0006508">
    <property type="term" value="P:proteolysis"/>
    <property type="evidence" value="ECO:0007669"/>
    <property type="project" value="UniProtKB-KW"/>
</dbReference>
<dbReference type="SUPFAM" id="SSF53187">
    <property type="entry name" value="Zn-dependent exopeptidases"/>
    <property type="match status" value="1"/>
</dbReference>
<dbReference type="CDD" id="cd05658">
    <property type="entry name" value="M18_DAP"/>
    <property type="match status" value="1"/>
</dbReference>